<protein>
    <submittedName>
        <fullName evidence="6">GntR family transcriptional regulator</fullName>
    </submittedName>
</protein>
<dbReference type="GO" id="GO:0003677">
    <property type="term" value="F:DNA binding"/>
    <property type="evidence" value="ECO:0007669"/>
    <property type="project" value="UniProtKB-KW"/>
</dbReference>
<accession>A0A2U1U443</accession>
<dbReference type="AlphaFoldDB" id="A0A2U1U443"/>
<dbReference type="CDD" id="cd07377">
    <property type="entry name" value="WHTH_GntR"/>
    <property type="match status" value="1"/>
</dbReference>
<dbReference type="EMBL" id="QDKH01000009">
    <property type="protein sequence ID" value="PWC16430.1"/>
    <property type="molecule type" value="Genomic_DNA"/>
</dbReference>
<dbReference type="SMART" id="SM00345">
    <property type="entry name" value="HTH_GNTR"/>
    <property type="match status" value="1"/>
</dbReference>
<dbReference type="Pfam" id="PF00392">
    <property type="entry name" value="GntR"/>
    <property type="match status" value="1"/>
</dbReference>
<keyword evidence="1" id="KW-0805">Transcription regulation</keyword>
<dbReference type="PRINTS" id="PR00035">
    <property type="entry name" value="HTHGNTR"/>
</dbReference>
<dbReference type="Pfam" id="PF07729">
    <property type="entry name" value="FCD"/>
    <property type="match status" value="1"/>
</dbReference>
<dbReference type="SUPFAM" id="SSF46785">
    <property type="entry name" value="Winged helix' DNA-binding domain"/>
    <property type="match status" value="1"/>
</dbReference>
<evidence type="ECO:0000256" key="1">
    <source>
        <dbReference type="ARBA" id="ARBA00023015"/>
    </source>
</evidence>
<dbReference type="Proteomes" id="UP000296159">
    <property type="component" value="Unassembled WGS sequence"/>
</dbReference>
<evidence type="ECO:0000256" key="3">
    <source>
        <dbReference type="ARBA" id="ARBA00023163"/>
    </source>
</evidence>
<comment type="caution">
    <text evidence="6">The sequence shown here is derived from an EMBL/GenBank/DDBJ whole genome shotgun (WGS) entry which is preliminary data.</text>
</comment>
<dbReference type="SUPFAM" id="SSF48008">
    <property type="entry name" value="GntR ligand-binding domain-like"/>
    <property type="match status" value="1"/>
</dbReference>
<dbReference type="RefSeq" id="WP_136166323.1">
    <property type="nucleotide sequence ID" value="NZ_KZ819077.1"/>
</dbReference>
<dbReference type="InterPro" id="IPR000524">
    <property type="entry name" value="Tscrpt_reg_HTH_GntR"/>
</dbReference>
<evidence type="ECO:0000313" key="7">
    <source>
        <dbReference type="Proteomes" id="UP000296159"/>
    </source>
</evidence>
<dbReference type="PANTHER" id="PTHR43537">
    <property type="entry name" value="TRANSCRIPTIONAL REGULATOR, GNTR FAMILY"/>
    <property type="match status" value="1"/>
</dbReference>
<proteinExistence type="predicted"/>
<dbReference type="SMART" id="SM00895">
    <property type="entry name" value="FCD"/>
    <property type="match status" value="1"/>
</dbReference>
<evidence type="ECO:0000256" key="2">
    <source>
        <dbReference type="ARBA" id="ARBA00023125"/>
    </source>
</evidence>
<dbReference type="PANTHER" id="PTHR43537:SF24">
    <property type="entry name" value="GLUCONATE OPERON TRANSCRIPTIONAL REPRESSOR"/>
    <property type="match status" value="1"/>
</dbReference>
<organism evidence="6 7">
    <name type="scientific">Brenneria corticis</name>
    <dbReference type="NCBI Taxonomy" id="2173106"/>
    <lineage>
        <taxon>Bacteria</taxon>
        <taxon>Pseudomonadati</taxon>
        <taxon>Pseudomonadota</taxon>
        <taxon>Gammaproteobacteria</taxon>
        <taxon>Enterobacterales</taxon>
        <taxon>Pectobacteriaceae</taxon>
        <taxon>Brenneria</taxon>
    </lineage>
</organism>
<name>A0A2U1U443_9GAMM</name>
<dbReference type="InterPro" id="IPR036388">
    <property type="entry name" value="WH-like_DNA-bd_sf"/>
</dbReference>
<dbReference type="PROSITE" id="PS50949">
    <property type="entry name" value="HTH_GNTR"/>
    <property type="match status" value="1"/>
</dbReference>
<keyword evidence="2" id="KW-0238">DNA-binding</keyword>
<evidence type="ECO:0000313" key="6">
    <source>
        <dbReference type="EMBL" id="PWC16430.1"/>
    </source>
</evidence>
<evidence type="ECO:0000256" key="4">
    <source>
        <dbReference type="SAM" id="Coils"/>
    </source>
</evidence>
<evidence type="ECO:0000259" key="5">
    <source>
        <dbReference type="PROSITE" id="PS50949"/>
    </source>
</evidence>
<gene>
    <name evidence="6" type="ORF">DDT56_10180</name>
</gene>
<dbReference type="Gene3D" id="1.20.120.530">
    <property type="entry name" value="GntR ligand-binding domain-like"/>
    <property type="match status" value="1"/>
</dbReference>
<feature type="coiled-coil region" evidence="4">
    <location>
        <begin position="98"/>
        <end position="125"/>
    </location>
</feature>
<feature type="domain" description="HTH gntR-type" evidence="5">
    <location>
        <begin position="10"/>
        <end position="77"/>
    </location>
</feature>
<keyword evidence="3" id="KW-0804">Transcription</keyword>
<dbReference type="InterPro" id="IPR008920">
    <property type="entry name" value="TF_FadR/GntR_C"/>
</dbReference>
<dbReference type="GO" id="GO:0003700">
    <property type="term" value="F:DNA-binding transcription factor activity"/>
    <property type="evidence" value="ECO:0007669"/>
    <property type="project" value="InterPro"/>
</dbReference>
<dbReference type="InterPro" id="IPR011711">
    <property type="entry name" value="GntR_C"/>
</dbReference>
<reference evidence="6 7" key="1">
    <citation type="submission" date="2018-04" db="EMBL/GenBank/DDBJ databases">
        <title>Brenneria corticis sp.nov.</title>
        <authorList>
            <person name="Li Y."/>
        </authorList>
    </citation>
    <scope>NUCLEOTIDE SEQUENCE [LARGE SCALE GENOMIC DNA]</scope>
    <source>
        <strain evidence="6 7">CFCC 11842</strain>
    </source>
</reference>
<sequence length="228" mass="25778">MPRLTSINARGSKEDVYALLRKRITLGEYAPGTRLKEMALSEELGISRTPIRAAFQRLRQDGLIQSVPNCGVVVAPWTDGDNDEIFDLRAHLESHAAALAAERRQEEHLRQLDRLNERMAALVRQRPDDFLTDLEEVNRRFHQLVVQAASSPRLAHFVASLIDVPRVIGAFFYYTPKELENSVQDHLAIARAIAQRKGALARSLMEDHIRTTGNRLKSQRQEAPDAPD</sequence>
<keyword evidence="7" id="KW-1185">Reference proteome</keyword>
<dbReference type="InterPro" id="IPR036390">
    <property type="entry name" value="WH_DNA-bd_sf"/>
</dbReference>
<keyword evidence="4" id="KW-0175">Coiled coil</keyword>
<dbReference type="Gene3D" id="1.10.10.10">
    <property type="entry name" value="Winged helix-like DNA-binding domain superfamily/Winged helix DNA-binding domain"/>
    <property type="match status" value="1"/>
</dbReference>